<evidence type="ECO:0000313" key="2">
    <source>
        <dbReference type="Proteomes" id="UP000198992"/>
    </source>
</evidence>
<protein>
    <submittedName>
        <fullName evidence="1">Uncharacterized protein</fullName>
    </submittedName>
</protein>
<dbReference type="AlphaFoldDB" id="A0A1H4NMA4"/>
<dbReference type="EMBL" id="FNTH01000001">
    <property type="protein sequence ID" value="SEB96095.1"/>
    <property type="molecule type" value="Genomic_DNA"/>
</dbReference>
<dbReference type="RefSeq" id="WP_092114205.1">
    <property type="nucleotide sequence ID" value="NZ_FNTH01000001.1"/>
</dbReference>
<reference evidence="1 2" key="1">
    <citation type="submission" date="2016-10" db="EMBL/GenBank/DDBJ databases">
        <authorList>
            <person name="de Groot N.N."/>
        </authorList>
    </citation>
    <scope>NUCLEOTIDE SEQUENCE [LARGE SCALE GENOMIC DNA]</scope>
    <source>
        <strain evidence="1 2">MT12</strain>
    </source>
</reference>
<accession>A0A1H4NMA4</accession>
<proteinExistence type="predicted"/>
<evidence type="ECO:0000313" key="1">
    <source>
        <dbReference type="EMBL" id="SEB96095.1"/>
    </source>
</evidence>
<organism evidence="1 2">
    <name type="scientific">Bradyrhizobium erythrophlei</name>
    <dbReference type="NCBI Taxonomy" id="1437360"/>
    <lineage>
        <taxon>Bacteria</taxon>
        <taxon>Pseudomonadati</taxon>
        <taxon>Pseudomonadota</taxon>
        <taxon>Alphaproteobacteria</taxon>
        <taxon>Hyphomicrobiales</taxon>
        <taxon>Nitrobacteraceae</taxon>
        <taxon>Bradyrhizobium</taxon>
    </lineage>
</organism>
<dbReference type="Proteomes" id="UP000198992">
    <property type="component" value="Unassembled WGS sequence"/>
</dbReference>
<name>A0A1H4NMA4_9BRAD</name>
<sequence length="74" mass="8166">MIVASLPPTWTRLIFAPAAERAAAPPEERAAYDDFVMRLMANPEDFGFRLETPEDGAADDRLDTALAAENQDWG</sequence>
<gene>
    <name evidence="1" type="ORF">SAMN05444164_0666</name>
</gene>